<evidence type="ECO:0000256" key="1">
    <source>
        <dbReference type="SAM" id="MobiDB-lite"/>
    </source>
</evidence>
<evidence type="ECO:0000313" key="2">
    <source>
        <dbReference type="EMBL" id="KAG0270898.1"/>
    </source>
</evidence>
<sequence length="222" mass="25801">MSLDVFKVPFALNKTRRATCAASDLKRMLTIKTSSVLVRRQQKKEDQGGNDLSGTVGSHDNGGVDEILKTSRYHPDEQFVDDHVHEQQQQQQFQDIQERYSLDDNEDSYQYQHHGPQGPYTPFVQHHQHNNNSRAGHGHNMGIHPFDSVPAQQEADPYIQQPLFQATDRPPMEQKAANLTRRRYSVFSDWSIEDCPRLLAMQQLQQQEQQCEEQELLDRQYQ</sequence>
<accession>A0AAD4H3S3</accession>
<dbReference type="Proteomes" id="UP001194580">
    <property type="component" value="Unassembled WGS sequence"/>
</dbReference>
<reference evidence="2" key="1">
    <citation type="journal article" date="2020" name="Fungal Divers.">
        <title>Resolving the Mortierellaceae phylogeny through synthesis of multi-gene phylogenetics and phylogenomics.</title>
        <authorList>
            <person name="Vandepol N."/>
            <person name="Liber J."/>
            <person name="Desiro A."/>
            <person name="Na H."/>
            <person name="Kennedy M."/>
            <person name="Barry K."/>
            <person name="Grigoriev I.V."/>
            <person name="Miller A.N."/>
            <person name="O'Donnell K."/>
            <person name="Stajich J.E."/>
            <person name="Bonito G."/>
        </authorList>
    </citation>
    <scope>NUCLEOTIDE SEQUENCE</scope>
    <source>
        <strain evidence="2">NRRL 28262</strain>
    </source>
</reference>
<feature type="non-terminal residue" evidence="2">
    <location>
        <position position="222"/>
    </location>
</feature>
<feature type="region of interest" description="Disordered" evidence="1">
    <location>
        <begin position="39"/>
        <end position="66"/>
    </location>
</feature>
<keyword evidence="3" id="KW-1185">Reference proteome</keyword>
<name>A0AAD4H3S3_9FUNG</name>
<comment type="caution">
    <text evidence="2">The sequence shown here is derived from an EMBL/GenBank/DDBJ whole genome shotgun (WGS) entry which is preliminary data.</text>
</comment>
<proteinExistence type="predicted"/>
<gene>
    <name evidence="2" type="ORF">BGZ95_001380</name>
</gene>
<dbReference type="AlphaFoldDB" id="A0AAD4H3S3"/>
<organism evidence="2 3">
    <name type="scientific">Linnemannia exigua</name>
    <dbReference type="NCBI Taxonomy" id="604196"/>
    <lineage>
        <taxon>Eukaryota</taxon>
        <taxon>Fungi</taxon>
        <taxon>Fungi incertae sedis</taxon>
        <taxon>Mucoromycota</taxon>
        <taxon>Mortierellomycotina</taxon>
        <taxon>Mortierellomycetes</taxon>
        <taxon>Mortierellales</taxon>
        <taxon>Mortierellaceae</taxon>
        <taxon>Linnemannia</taxon>
    </lineage>
</organism>
<dbReference type="EMBL" id="JAAAIL010001283">
    <property type="protein sequence ID" value="KAG0270898.1"/>
    <property type="molecule type" value="Genomic_DNA"/>
</dbReference>
<protein>
    <submittedName>
        <fullName evidence="2">Uncharacterized protein</fullName>
    </submittedName>
</protein>
<evidence type="ECO:0000313" key="3">
    <source>
        <dbReference type="Proteomes" id="UP001194580"/>
    </source>
</evidence>